<feature type="domain" description="DUF202" evidence="6">
    <location>
        <begin position="17"/>
        <end position="82"/>
    </location>
</feature>
<proteinExistence type="predicted"/>
<keyword evidence="2 5" id="KW-0812">Transmembrane</keyword>
<dbReference type="STRING" id="270351.Maq22A_c18135"/>
<dbReference type="PATRIC" id="fig|270351.10.peg.3503"/>
<evidence type="ECO:0000256" key="5">
    <source>
        <dbReference type="SAM" id="Phobius"/>
    </source>
</evidence>
<dbReference type="InterPro" id="IPR003807">
    <property type="entry name" value="DUF202"/>
</dbReference>
<evidence type="ECO:0000256" key="3">
    <source>
        <dbReference type="ARBA" id="ARBA00022989"/>
    </source>
</evidence>
<evidence type="ECO:0000256" key="2">
    <source>
        <dbReference type="ARBA" id="ARBA00022692"/>
    </source>
</evidence>
<dbReference type="GO" id="GO:0012505">
    <property type="term" value="C:endomembrane system"/>
    <property type="evidence" value="ECO:0007669"/>
    <property type="project" value="UniProtKB-SubCell"/>
</dbReference>
<dbReference type="Proteomes" id="UP000061432">
    <property type="component" value="Chromosome"/>
</dbReference>
<name>A0A0C6FUG6_9HYPH</name>
<feature type="transmembrane region" description="Helical" evidence="5">
    <location>
        <begin position="96"/>
        <end position="117"/>
    </location>
</feature>
<dbReference type="RefSeq" id="WP_060847787.1">
    <property type="nucleotide sequence ID" value="NZ_AP014704.1"/>
</dbReference>
<evidence type="ECO:0000256" key="1">
    <source>
        <dbReference type="ARBA" id="ARBA00004127"/>
    </source>
</evidence>
<feature type="transmembrane region" description="Helical" evidence="5">
    <location>
        <begin position="26"/>
        <end position="46"/>
    </location>
</feature>
<evidence type="ECO:0000256" key="4">
    <source>
        <dbReference type="ARBA" id="ARBA00023136"/>
    </source>
</evidence>
<sequence>MSNVDPDDPRVRLAEDRTVLAAERTYAAWLRTGLAFLIVGLAAQRFLSEVLPGWPLRIMALALVACAFGCFCAAAWRDHAVRRSLASAPMRMMPRALTLGIALLLSAVASLAAVTLWQV</sequence>
<organism evidence="7 8">
    <name type="scientific">Methylobacterium aquaticum</name>
    <dbReference type="NCBI Taxonomy" id="270351"/>
    <lineage>
        <taxon>Bacteria</taxon>
        <taxon>Pseudomonadati</taxon>
        <taxon>Pseudomonadota</taxon>
        <taxon>Alphaproteobacteria</taxon>
        <taxon>Hyphomicrobiales</taxon>
        <taxon>Methylobacteriaceae</taxon>
        <taxon>Methylobacterium</taxon>
    </lineage>
</organism>
<gene>
    <name evidence="7" type="ORF">Maq22A_c18135</name>
</gene>
<keyword evidence="3 5" id="KW-1133">Transmembrane helix</keyword>
<reference evidence="7 8" key="1">
    <citation type="journal article" date="2015" name="Genome Announc.">
        <title>Complete Genome Sequence of Methylobacterium aquaticum Strain 22A, Isolated from Racomitrium japonicum Moss.</title>
        <authorList>
            <person name="Tani A."/>
            <person name="Ogura Y."/>
            <person name="Hayashi T."/>
            <person name="Kimbara K."/>
        </authorList>
    </citation>
    <scope>NUCLEOTIDE SEQUENCE [LARGE SCALE GENOMIC DNA]</scope>
    <source>
        <strain evidence="7 8">MA-22A</strain>
    </source>
</reference>
<evidence type="ECO:0000313" key="8">
    <source>
        <dbReference type="Proteomes" id="UP000061432"/>
    </source>
</evidence>
<reference evidence="8" key="2">
    <citation type="submission" date="2015-01" db="EMBL/GenBank/DDBJ databases">
        <title>Complete genome sequence of Methylobacterium aquaticum strain 22A.</title>
        <authorList>
            <person name="Tani A."/>
            <person name="Ogura Y."/>
            <person name="Hayashi T."/>
        </authorList>
    </citation>
    <scope>NUCLEOTIDE SEQUENCE [LARGE SCALE GENOMIC DNA]</scope>
    <source>
        <strain evidence="8">MA-22A</strain>
    </source>
</reference>
<evidence type="ECO:0000259" key="6">
    <source>
        <dbReference type="Pfam" id="PF02656"/>
    </source>
</evidence>
<feature type="transmembrane region" description="Helical" evidence="5">
    <location>
        <begin position="58"/>
        <end position="76"/>
    </location>
</feature>
<dbReference type="Pfam" id="PF02656">
    <property type="entry name" value="DUF202"/>
    <property type="match status" value="1"/>
</dbReference>
<comment type="subcellular location">
    <subcellularLocation>
        <location evidence="1">Endomembrane system</location>
        <topology evidence="1">Multi-pass membrane protein</topology>
    </subcellularLocation>
</comment>
<accession>A0A0C6FUG6</accession>
<keyword evidence="4 5" id="KW-0472">Membrane</keyword>
<dbReference type="OrthoDB" id="582337at2"/>
<dbReference type="AlphaFoldDB" id="A0A0C6FUG6"/>
<dbReference type="KEGG" id="maqu:Maq22A_c18135"/>
<dbReference type="EMBL" id="AP014704">
    <property type="protein sequence ID" value="BAQ46725.1"/>
    <property type="molecule type" value="Genomic_DNA"/>
</dbReference>
<protein>
    <submittedName>
        <fullName evidence="7">Predicted membrane protein</fullName>
    </submittedName>
</protein>
<evidence type="ECO:0000313" key="7">
    <source>
        <dbReference type="EMBL" id="BAQ46725.1"/>
    </source>
</evidence>